<name>A0A919TWW5_9ACTN</name>
<evidence type="ECO:0000256" key="1">
    <source>
        <dbReference type="ARBA" id="ARBA00009013"/>
    </source>
</evidence>
<dbReference type="RefSeq" id="WP_203811204.1">
    <property type="nucleotide sequence ID" value="NZ_BOMY01000039.1"/>
</dbReference>
<proteinExistence type="inferred from homology"/>
<dbReference type="NCBIfam" id="TIGR00377">
    <property type="entry name" value="ant_ant_sig"/>
    <property type="match status" value="1"/>
</dbReference>
<dbReference type="Gene3D" id="3.30.750.24">
    <property type="entry name" value="STAS domain"/>
    <property type="match status" value="1"/>
</dbReference>
<protein>
    <recommendedName>
        <fullName evidence="2">Anti-sigma factor antagonist</fullName>
    </recommendedName>
</protein>
<dbReference type="AlphaFoldDB" id="A0A919TWW5"/>
<dbReference type="Proteomes" id="UP000623608">
    <property type="component" value="Unassembled WGS sequence"/>
</dbReference>
<sequence length="130" mass="13678">MITNAEDDARLAVQLQARTESGLAVAVLGEVDMSNADELVQQMAQLLPTDGSSLVILDLGELTFLGSAGVRALLDCRHIAEQRGMQLQIAIAHDNVRQVLTMCDLAEVLGLPAVPSPTVRSGGSDSRPSA</sequence>
<evidence type="ECO:0000259" key="3">
    <source>
        <dbReference type="PROSITE" id="PS50801"/>
    </source>
</evidence>
<dbReference type="Pfam" id="PF01740">
    <property type="entry name" value="STAS"/>
    <property type="match status" value="1"/>
</dbReference>
<dbReference type="CDD" id="cd07043">
    <property type="entry name" value="STAS_anti-anti-sigma_factors"/>
    <property type="match status" value="1"/>
</dbReference>
<evidence type="ECO:0000256" key="2">
    <source>
        <dbReference type="RuleBase" id="RU003749"/>
    </source>
</evidence>
<comment type="similarity">
    <text evidence="1 2">Belongs to the anti-sigma-factor antagonist family.</text>
</comment>
<dbReference type="SUPFAM" id="SSF52091">
    <property type="entry name" value="SpoIIaa-like"/>
    <property type="match status" value="1"/>
</dbReference>
<gene>
    <name evidence="4" type="ORF">Ate02nite_60320</name>
</gene>
<dbReference type="InterPro" id="IPR003658">
    <property type="entry name" value="Anti-sigma_ant"/>
</dbReference>
<evidence type="ECO:0000313" key="5">
    <source>
        <dbReference type="Proteomes" id="UP000623608"/>
    </source>
</evidence>
<evidence type="ECO:0000313" key="4">
    <source>
        <dbReference type="EMBL" id="GIF23302.1"/>
    </source>
</evidence>
<keyword evidence="5" id="KW-1185">Reference proteome</keyword>
<accession>A0A919TWW5</accession>
<reference evidence="4" key="1">
    <citation type="submission" date="2021-01" db="EMBL/GenBank/DDBJ databases">
        <title>Whole genome shotgun sequence of Actinoplanes tereljensis NBRC 105297.</title>
        <authorList>
            <person name="Komaki H."/>
            <person name="Tamura T."/>
        </authorList>
    </citation>
    <scope>NUCLEOTIDE SEQUENCE</scope>
    <source>
        <strain evidence="4">NBRC 105297</strain>
    </source>
</reference>
<dbReference type="GO" id="GO:0043856">
    <property type="term" value="F:anti-sigma factor antagonist activity"/>
    <property type="evidence" value="ECO:0007669"/>
    <property type="project" value="InterPro"/>
</dbReference>
<feature type="domain" description="STAS" evidence="3">
    <location>
        <begin position="23"/>
        <end position="110"/>
    </location>
</feature>
<dbReference type="InterPro" id="IPR036513">
    <property type="entry name" value="STAS_dom_sf"/>
</dbReference>
<dbReference type="PROSITE" id="PS50801">
    <property type="entry name" value="STAS"/>
    <property type="match status" value="1"/>
</dbReference>
<dbReference type="EMBL" id="BOMY01000039">
    <property type="protein sequence ID" value="GIF23302.1"/>
    <property type="molecule type" value="Genomic_DNA"/>
</dbReference>
<comment type="caution">
    <text evidence="4">The sequence shown here is derived from an EMBL/GenBank/DDBJ whole genome shotgun (WGS) entry which is preliminary data.</text>
</comment>
<organism evidence="4 5">
    <name type="scientific">Paractinoplanes tereljensis</name>
    <dbReference type="NCBI Taxonomy" id="571912"/>
    <lineage>
        <taxon>Bacteria</taxon>
        <taxon>Bacillati</taxon>
        <taxon>Actinomycetota</taxon>
        <taxon>Actinomycetes</taxon>
        <taxon>Micromonosporales</taxon>
        <taxon>Micromonosporaceae</taxon>
        <taxon>Paractinoplanes</taxon>
    </lineage>
</organism>
<dbReference type="PANTHER" id="PTHR33495">
    <property type="entry name" value="ANTI-SIGMA FACTOR ANTAGONIST TM_1081-RELATED-RELATED"/>
    <property type="match status" value="1"/>
</dbReference>
<dbReference type="InterPro" id="IPR002645">
    <property type="entry name" value="STAS_dom"/>
</dbReference>
<dbReference type="PANTHER" id="PTHR33495:SF2">
    <property type="entry name" value="ANTI-SIGMA FACTOR ANTAGONIST TM_1081-RELATED"/>
    <property type="match status" value="1"/>
</dbReference>